<evidence type="ECO:0000313" key="7">
    <source>
        <dbReference type="Proteomes" id="UP001057455"/>
    </source>
</evidence>
<gene>
    <name evidence="6" type="ORF">BaOVIS_004360</name>
</gene>
<comment type="caution">
    <text evidence="6">The sequence shown here is derived from an EMBL/GenBank/DDBJ whole genome shotgun (WGS) entry which is preliminary data.</text>
</comment>
<comment type="cofactor">
    <cofactor evidence="4">
        <name>Mg(2+)</name>
        <dbReference type="ChEBI" id="CHEBI:18420"/>
    </cofactor>
    <cofactor evidence="4">
        <name>Mn(2+)</name>
        <dbReference type="ChEBI" id="CHEBI:29035"/>
    </cofactor>
    <text evidence="4">Probably binds two magnesium or manganese ions per subunit.</text>
</comment>
<dbReference type="EMBL" id="BLIY01000003">
    <property type="protein sequence ID" value="GFE53032.1"/>
    <property type="molecule type" value="Genomic_DNA"/>
</dbReference>
<dbReference type="PANTHER" id="PTHR22748:SF6">
    <property type="entry name" value="DNA-(APURINIC OR APYRIMIDINIC SITE) ENDONUCLEASE"/>
    <property type="match status" value="1"/>
</dbReference>
<keyword evidence="3 4" id="KW-0460">Magnesium</keyword>
<reference evidence="6" key="1">
    <citation type="submission" date="2019-12" db="EMBL/GenBank/DDBJ databases">
        <title>Genome sequence of Babesia ovis.</title>
        <authorList>
            <person name="Yamagishi J."/>
            <person name="Sevinc F."/>
            <person name="Xuan X."/>
        </authorList>
    </citation>
    <scope>NUCLEOTIDE SEQUENCE</scope>
    <source>
        <strain evidence="6">Selcuk</strain>
    </source>
</reference>
<dbReference type="AlphaFoldDB" id="A0A9W5T8E2"/>
<dbReference type="InterPro" id="IPR036691">
    <property type="entry name" value="Endo/exonu/phosph_ase_sf"/>
</dbReference>
<dbReference type="InterPro" id="IPR004808">
    <property type="entry name" value="AP_endonuc_1"/>
</dbReference>
<evidence type="ECO:0000313" key="6">
    <source>
        <dbReference type="EMBL" id="GFE53032.1"/>
    </source>
</evidence>
<evidence type="ECO:0000256" key="1">
    <source>
        <dbReference type="ARBA" id="ARBA00022723"/>
    </source>
</evidence>
<evidence type="ECO:0000256" key="2">
    <source>
        <dbReference type="ARBA" id="ARBA00022801"/>
    </source>
</evidence>
<keyword evidence="6" id="KW-0269">Exonuclease</keyword>
<keyword evidence="1 4" id="KW-0479">Metal-binding</keyword>
<dbReference type="Gene3D" id="3.60.10.10">
    <property type="entry name" value="Endonuclease/exonuclease/phosphatase"/>
    <property type="match status" value="1"/>
</dbReference>
<dbReference type="Proteomes" id="UP001057455">
    <property type="component" value="Unassembled WGS sequence"/>
</dbReference>
<protein>
    <submittedName>
        <fullName evidence="6">Exonuclease III APE</fullName>
    </submittedName>
</protein>
<dbReference type="GO" id="GO:0005634">
    <property type="term" value="C:nucleus"/>
    <property type="evidence" value="ECO:0007669"/>
    <property type="project" value="TreeGrafter"/>
</dbReference>
<keyword evidence="7" id="KW-1185">Reference proteome</keyword>
<dbReference type="GO" id="GO:0003906">
    <property type="term" value="F:DNA-(apurinic or apyrimidinic site) endonuclease activity"/>
    <property type="evidence" value="ECO:0007669"/>
    <property type="project" value="TreeGrafter"/>
</dbReference>
<dbReference type="OrthoDB" id="498125at2759"/>
<dbReference type="GO" id="GO:0008081">
    <property type="term" value="F:phosphoric diester hydrolase activity"/>
    <property type="evidence" value="ECO:0007669"/>
    <property type="project" value="TreeGrafter"/>
</dbReference>
<accession>A0A9W5T8E2</accession>
<dbReference type="GO" id="GO:0046872">
    <property type="term" value="F:metal ion binding"/>
    <property type="evidence" value="ECO:0007669"/>
    <property type="project" value="UniProtKB-KW"/>
</dbReference>
<feature type="site" description="Transition state stabilizer" evidence="5">
    <location>
        <position position="402"/>
    </location>
</feature>
<sequence>MSDTVATPLLLERFDVEKCTIVVEVKAVNVIVPPERVEVGIQTDDLRAYRADAATSILDAELHGRQDVSNQTVICQHSDAVIDTDDLVIESLSSANLDVAEATEVATLLNEDLGTPSSQHSETTTEKTSVDLISNESINFSASDISTDEDYDAADGMNPLLADDYAESETVEHPDLISEASFEEFQPRAGSIDALDPDDPKTILTWNSSGLKEVRNRKVVWQRFVSLITALKPDIIVLQNVKLCESPVIGKCPKIMERGDGRAVQLPYEQQLQDGQIVDDLKRDIFKRYHLVHSLACWRIGGQLIFVKKRFSWITERYSLNSKVHPKYHHPEGRSILLQFKSYNLLCVMSPVNGWNKTNVKQHRMWYRDLAHLLFDLKGTIISSHDSTFSDTKAVVMCGNLNCAPEDIDLSDADKLKLENSPVLHASDNTGYPGCRAADREGLRWIMLAGRLVDTFRRLHPYKDPDKDSKNLKYTSLGILNNRLNAHPVVYLGDKTRCAVRTNLTLISNYFLKNVAQCDIIGSSSDLVTAYIYCVHVLSESLWMAPSTSSTSSKICTTQEVQQINNPDIYHEF</sequence>
<keyword evidence="6" id="KW-0540">Nuclease</keyword>
<dbReference type="GO" id="GO:0006284">
    <property type="term" value="P:base-excision repair"/>
    <property type="evidence" value="ECO:0007669"/>
    <property type="project" value="TreeGrafter"/>
</dbReference>
<organism evidence="6 7">
    <name type="scientific">Babesia ovis</name>
    <dbReference type="NCBI Taxonomy" id="5869"/>
    <lineage>
        <taxon>Eukaryota</taxon>
        <taxon>Sar</taxon>
        <taxon>Alveolata</taxon>
        <taxon>Apicomplexa</taxon>
        <taxon>Aconoidasida</taxon>
        <taxon>Piroplasmida</taxon>
        <taxon>Babesiidae</taxon>
        <taxon>Babesia</taxon>
    </lineage>
</organism>
<evidence type="ECO:0000256" key="5">
    <source>
        <dbReference type="PIRSR" id="PIRSR604808-3"/>
    </source>
</evidence>
<dbReference type="GO" id="GO:0008311">
    <property type="term" value="F:double-stranded DNA 3'-5' DNA exonuclease activity"/>
    <property type="evidence" value="ECO:0007669"/>
    <property type="project" value="TreeGrafter"/>
</dbReference>
<evidence type="ECO:0000256" key="3">
    <source>
        <dbReference type="ARBA" id="ARBA00022842"/>
    </source>
</evidence>
<dbReference type="SUPFAM" id="SSF56219">
    <property type="entry name" value="DNase I-like"/>
    <property type="match status" value="1"/>
</dbReference>
<dbReference type="PANTHER" id="PTHR22748">
    <property type="entry name" value="AP ENDONUCLEASE"/>
    <property type="match status" value="1"/>
</dbReference>
<feature type="binding site" evidence="4">
    <location>
        <position position="402"/>
    </location>
    <ligand>
        <name>Mg(2+)</name>
        <dbReference type="ChEBI" id="CHEBI:18420"/>
        <label>1</label>
    </ligand>
</feature>
<dbReference type="PROSITE" id="PS51435">
    <property type="entry name" value="AP_NUCLEASE_F1_4"/>
    <property type="match status" value="1"/>
</dbReference>
<keyword evidence="4" id="KW-0464">Manganese</keyword>
<feature type="binding site" evidence="4">
    <location>
        <position position="207"/>
    </location>
    <ligand>
        <name>Mg(2+)</name>
        <dbReference type="ChEBI" id="CHEBI:18420"/>
        <label>1</label>
    </ligand>
</feature>
<evidence type="ECO:0000256" key="4">
    <source>
        <dbReference type="PIRSR" id="PIRSR604808-2"/>
    </source>
</evidence>
<proteinExistence type="predicted"/>
<name>A0A9W5T8E2_BABOV</name>
<keyword evidence="2" id="KW-0378">Hydrolase</keyword>